<evidence type="ECO:0000313" key="5">
    <source>
        <dbReference type="Proteomes" id="UP000230605"/>
    </source>
</evidence>
<sequence>MATTATLISSGAASSPSKEHAKHESQTLPLDMNFNGSNSDVRSSGVMSIRASRMASVTEQREEFEKCGFRPISTAHTVTTITGGETGKLDLEAAKRARQRSRRLKWWACGVLLLLCSLMGLGLGLYFGLRKHQQPGSDSHAALTTILNQRESATFTMPKVRYRPILTVVIHSPLRGYSSPVRHDGNKFNMRTFARTAKFRDLLVFLMKVHHVELPDVQIMTNGQNLMDQKPPIGTLLIELGFRDLQIVNVLPRLGVKKGFRWDITIDLGKFFQGSHLLDFSNQFCALQTPGTQAKMSDIVEQAVQYLTETHKLEGERCIKRLDKRLRYGARIMYDSQCPEAYAAAKTLDWVGRDERDYNIRFHLILYDRHDKSVYFDQLLGDGGDSAWYEAK</sequence>
<keyword evidence="6" id="KW-1185">Reference proteome</keyword>
<gene>
    <name evidence="3" type="ORF">CB0940_11171</name>
    <name evidence="4" type="ORF">RHO25_012666</name>
</gene>
<feature type="transmembrane region" description="Helical" evidence="2">
    <location>
        <begin position="106"/>
        <end position="129"/>
    </location>
</feature>
<reference evidence="4 6" key="2">
    <citation type="submission" date="2023-09" db="EMBL/GenBank/DDBJ databases">
        <title>Complete-Gapless Cercospora beticola genome.</title>
        <authorList>
            <person name="Wyatt N.A."/>
            <person name="Spanner R.E."/>
            <person name="Bolton M.D."/>
        </authorList>
    </citation>
    <scope>NUCLEOTIDE SEQUENCE [LARGE SCALE GENOMIC DNA]</scope>
    <source>
        <strain evidence="4">Cb09-40</strain>
    </source>
</reference>
<evidence type="ECO:0000313" key="3">
    <source>
        <dbReference type="EMBL" id="PIA90288.1"/>
    </source>
</evidence>
<dbReference type="AlphaFoldDB" id="A0A2G5HCN6"/>
<feature type="region of interest" description="Disordered" evidence="1">
    <location>
        <begin position="1"/>
        <end position="35"/>
    </location>
</feature>
<dbReference type="Proteomes" id="UP000230605">
    <property type="component" value="Chromosome 9"/>
</dbReference>
<dbReference type="Proteomes" id="UP001302367">
    <property type="component" value="Chromosome 9"/>
</dbReference>
<keyword evidence="2" id="KW-0472">Membrane</keyword>
<keyword evidence="2" id="KW-0812">Transmembrane</keyword>
<organism evidence="3 5">
    <name type="scientific">Cercospora beticola</name>
    <name type="common">Sugarbeet leaf spot fungus</name>
    <dbReference type="NCBI Taxonomy" id="122368"/>
    <lineage>
        <taxon>Eukaryota</taxon>
        <taxon>Fungi</taxon>
        <taxon>Dikarya</taxon>
        <taxon>Ascomycota</taxon>
        <taxon>Pezizomycotina</taxon>
        <taxon>Dothideomycetes</taxon>
        <taxon>Dothideomycetidae</taxon>
        <taxon>Mycosphaerellales</taxon>
        <taxon>Mycosphaerellaceae</taxon>
        <taxon>Cercospora</taxon>
    </lineage>
</organism>
<evidence type="ECO:0000313" key="4">
    <source>
        <dbReference type="EMBL" id="WPB08002.1"/>
    </source>
</evidence>
<dbReference type="EMBL" id="LKMD01000107">
    <property type="protein sequence ID" value="PIA90288.1"/>
    <property type="molecule type" value="Genomic_DNA"/>
</dbReference>
<dbReference type="OrthoDB" id="3636007at2759"/>
<accession>A0A2G5HCN6</accession>
<name>A0A2G5HCN6_CERBT</name>
<proteinExistence type="predicted"/>
<feature type="compositionally biased region" description="Polar residues" evidence="1">
    <location>
        <begin position="1"/>
        <end position="16"/>
    </location>
</feature>
<evidence type="ECO:0000313" key="6">
    <source>
        <dbReference type="Proteomes" id="UP001302367"/>
    </source>
</evidence>
<protein>
    <recommendedName>
        <fullName evidence="7">Ubiquitin-like domain-containing protein</fullName>
    </recommendedName>
</protein>
<dbReference type="EMBL" id="CP134192">
    <property type="protein sequence ID" value="WPB08002.1"/>
    <property type="molecule type" value="Genomic_DNA"/>
</dbReference>
<evidence type="ECO:0000256" key="2">
    <source>
        <dbReference type="SAM" id="Phobius"/>
    </source>
</evidence>
<keyword evidence="2" id="KW-1133">Transmembrane helix</keyword>
<evidence type="ECO:0008006" key="7">
    <source>
        <dbReference type="Google" id="ProtNLM"/>
    </source>
</evidence>
<reference evidence="3 5" key="1">
    <citation type="submission" date="2015-10" db="EMBL/GenBank/DDBJ databases">
        <title>The cercosporin biosynthetic gene cluster was horizontally transferred to several fungal lineages and shown to be expanded in Cercospora beticola based on microsynteny with recipient genomes.</title>
        <authorList>
            <person name="De Jonge R."/>
            <person name="Ebert M.K."/>
            <person name="Suttle J.C."/>
            <person name="Jurick Ii W.M."/>
            <person name="Secor G.A."/>
            <person name="Thomma B.P."/>
            <person name="Van De Peer Y."/>
            <person name="Bolton M.D."/>
        </authorList>
    </citation>
    <scope>NUCLEOTIDE SEQUENCE [LARGE SCALE GENOMIC DNA]</scope>
    <source>
        <strain evidence="3 5">09-40</strain>
    </source>
</reference>
<evidence type="ECO:0000256" key="1">
    <source>
        <dbReference type="SAM" id="MobiDB-lite"/>
    </source>
</evidence>